<proteinExistence type="predicted"/>
<dbReference type="EMBL" id="JAELUP010000004">
    <property type="protein sequence ID" value="MBJ6360064.1"/>
    <property type="molecule type" value="Genomic_DNA"/>
</dbReference>
<gene>
    <name evidence="2" type="ORF">JFN88_01850</name>
</gene>
<dbReference type="InterPro" id="IPR042095">
    <property type="entry name" value="SUMF_sf"/>
</dbReference>
<evidence type="ECO:0000313" key="2">
    <source>
        <dbReference type="EMBL" id="MBJ6360064.1"/>
    </source>
</evidence>
<dbReference type="AlphaFoldDB" id="A0A934J1W7"/>
<keyword evidence="3" id="KW-1185">Reference proteome</keyword>
<comment type="caution">
    <text evidence="2">The sequence shown here is derived from an EMBL/GenBank/DDBJ whole genome shotgun (WGS) entry which is preliminary data.</text>
</comment>
<dbReference type="PANTHER" id="PTHR23150">
    <property type="entry name" value="SULFATASE MODIFYING FACTOR 1, 2"/>
    <property type="match status" value="1"/>
</dbReference>
<dbReference type="Gene3D" id="3.90.1580.10">
    <property type="entry name" value="paralog of FGE (formylglycine-generating enzyme)"/>
    <property type="match status" value="1"/>
</dbReference>
<dbReference type="SUPFAM" id="SSF56436">
    <property type="entry name" value="C-type lectin-like"/>
    <property type="match status" value="1"/>
</dbReference>
<dbReference type="PANTHER" id="PTHR23150:SF19">
    <property type="entry name" value="FORMYLGLYCINE-GENERATING ENZYME"/>
    <property type="match status" value="1"/>
</dbReference>
<protein>
    <submittedName>
        <fullName evidence="2">SUMF1/EgtB/PvdO family nonheme iron enzyme</fullName>
    </submittedName>
</protein>
<name>A0A934J1W7_9BACL</name>
<evidence type="ECO:0000313" key="3">
    <source>
        <dbReference type="Proteomes" id="UP000640274"/>
    </source>
</evidence>
<accession>A0A934J1W7</accession>
<dbReference type="InterPro" id="IPR016187">
    <property type="entry name" value="CTDL_fold"/>
</dbReference>
<feature type="domain" description="Sulfatase-modifying factor enzyme-like" evidence="1">
    <location>
        <begin position="59"/>
        <end position="264"/>
    </location>
</feature>
<dbReference type="InterPro" id="IPR005532">
    <property type="entry name" value="SUMF_dom"/>
</dbReference>
<dbReference type="GO" id="GO:0120147">
    <property type="term" value="F:formylglycine-generating oxidase activity"/>
    <property type="evidence" value="ECO:0007669"/>
    <property type="project" value="TreeGrafter"/>
</dbReference>
<organism evidence="2 3">
    <name type="scientific">Paenibacillus roseus</name>
    <dbReference type="NCBI Taxonomy" id="2798579"/>
    <lineage>
        <taxon>Bacteria</taxon>
        <taxon>Bacillati</taxon>
        <taxon>Bacillota</taxon>
        <taxon>Bacilli</taxon>
        <taxon>Bacillales</taxon>
        <taxon>Paenibacillaceae</taxon>
        <taxon>Paenibacillus</taxon>
    </lineage>
</organism>
<reference evidence="2" key="1">
    <citation type="submission" date="2020-12" db="EMBL/GenBank/DDBJ databases">
        <authorList>
            <person name="Huq M.A."/>
        </authorList>
    </citation>
    <scope>NUCLEOTIDE SEQUENCE</scope>
    <source>
        <strain evidence="2">MAHUQ-46</strain>
    </source>
</reference>
<sequence>MSKIWKGRKKSRLAFDRNDALLSVISQLRLRTIPRGFFRFGVEPDFDKLQRVAGKYEIPIDWLLKELPAKPLYMDEFYCATIPVTFGMIRIFVRSSAGYPKINQSLIQNMKRYPSQMPAFPVISQDVLLFCKWLNQGQRELQFSLPTEAQWEKAAKGLDGREYPWGDEACAGISNTLESVHNLPYCVDKSLGNSSYYHIRNMGGGVEELTSSVNRSYQGNPIGVPSNLHYRILRGGTCEHKMDLARCTRRHGNIPSLYTGFRVVARKRDAFSSSYEVYSTHFDPSPGKLIYVKLFERMDATRVLASIGGAAPVILEARQIEAGRLERAIRCGSEMIALVEHKQGEKISCTALAVPELIAQIQRQIEESTI</sequence>
<dbReference type="Pfam" id="PF03781">
    <property type="entry name" value="FGE-sulfatase"/>
    <property type="match status" value="1"/>
</dbReference>
<evidence type="ECO:0000259" key="1">
    <source>
        <dbReference type="Pfam" id="PF03781"/>
    </source>
</evidence>
<dbReference type="InterPro" id="IPR051043">
    <property type="entry name" value="Sulfatase_Mod_Factor_Kinase"/>
</dbReference>
<dbReference type="Proteomes" id="UP000640274">
    <property type="component" value="Unassembled WGS sequence"/>
</dbReference>